<dbReference type="InParanoid" id="A0A804NFT1"/>
<proteinExistence type="predicted"/>
<name>A0A804NFT1_MAIZE</name>
<keyword evidence="2" id="KW-1185">Reference proteome</keyword>
<reference evidence="2" key="1">
    <citation type="submission" date="2015-12" db="EMBL/GenBank/DDBJ databases">
        <title>Update maize B73 reference genome by single molecule sequencing technologies.</title>
        <authorList>
            <consortium name="Maize Genome Sequencing Project"/>
            <person name="Ware D."/>
        </authorList>
    </citation>
    <scope>NUCLEOTIDE SEQUENCE [LARGE SCALE GENOMIC DNA]</scope>
    <source>
        <strain evidence="2">cv. B73</strain>
    </source>
</reference>
<dbReference type="AlphaFoldDB" id="A0A804NFT1"/>
<protein>
    <submittedName>
        <fullName evidence="1">Uncharacterized protein</fullName>
    </submittedName>
</protein>
<evidence type="ECO:0000313" key="1">
    <source>
        <dbReference type="EnsemblPlants" id="Zm00001eb157780_P001"/>
    </source>
</evidence>
<dbReference type="EnsemblPlants" id="Zm00001eb157780_T001">
    <property type="protein sequence ID" value="Zm00001eb157780_P001"/>
    <property type="gene ID" value="Zm00001eb157780"/>
</dbReference>
<reference evidence="1" key="2">
    <citation type="submission" date="2019-07" db="EMBL/GenBank/DDBJ databases">
        <authorList>
            <person name="Seetharam A."/>
            <person name="Woodhouse M."/>
            <person name="Cannon E."/>
        </authorList>
    </citation>
    <scope>NUCLEOTIDE SEQUENCE [LARGE SCALE GENOMIC DNA]</scope>
    <source>
        <strain evidence="1">cv. B73</strain>
    </source>
</reference>
<sequence length="200" mass="21663">MVVAAPWSKFLRAPWSSPACVPARRCFFPAPSRSSLLPYTPSQLCSAPWPAFDLKLAPGPLLPPWPELFPQPGSRPVRPSLELAQPNHASFPWRLPSPATGDRAARSIFLMSSSASSSNSLLPRLHSCARELASRALAQLGFRQPPFSGPCAGRRRGVLFGRLVVDLAGVVKPSNPFLCRVGTPCQLSSFLVASCVQQHR</sequence>
<organism evidence="1 2">
    <name type="scientific">Zea mays</name>
    <name type="common">Maize</name>
    <dbReference type="NCBI Taxonomy" id="4577"/>
    <lineage>
        <taxon>Eukaryota</taxon>
        <taxon>Viridiplantae</taxon>
        <taxon>Streptophyta</taxon>
        <taxon>Embryophyta</taxon>
        <taxon>Tracheophyta</taxon>
        <taxon>Spermatophyta</taxon>
        <taxon>Magnoliopsida</taxon>
        <taxon>Liliopsida</taxon>
        <taxon>Poales</taxon>
        <taxon>Poaceae</taxon>
        <taxon>PACMAD clade</taxon>
        <taxon>Panicoideae</taxon>
        <taxon>Andropogonodae</taxon>
        <taxon>Andropogoneae</taxon>
        <taxon>Tripsacinae</taxon>
        <taxon>Zea</taxon>
    </lineage>
</organism>
<dbReference type="Proteomes" id="UP000007305">
    <property type="component" value="Chromosome 3"/>
</dbReference>
<evidence type="ECO:0000313" key="2">
    <source>
        <dbReference type="Proteomes" id="UP000007305"/>
    </source>
</evidence>
<accession>A0A804NFT1</accession>
<reference evidence="1" key="3">
    <citation type="submission" date="2021-05" db="UniProtKB">
        <authorList>
            <consortium name="EnsemblPlants"/>
        </authorList>
    </citation>
    <scope>IDENTIFICATION</scope>
    <source>
        <strain evidence="1">cv. B73</strain>
    </source>
</reference>
<dbReference type="Gramene" id="Zm00001eb157780_T001">
    <property type="protein sequence ID" value="Zm00001eb157780_P001"/>
    <property type="gene ID" value="Zm00001eb157780"/>
</dbReference>